<dbReference type="GO" id="GO:0042597">
    <property type="term" value="C:periplasmic space"/>
    <property type="evidence" value="ECO:0007669"/>
    <property type="project" value="InterPro"/>
</dbReference>
<keyword evidence="7" id="KW-1185">Reference proteome</keyword>
<protein>
    <submittedName>
        <fullName evidence="6">Alginate lyase</fullName>
    </submittedName>
</protein>
<evidence type="ECO:0000256" key="1">
    <source>
        <dbReference type="ARBA" id="ARBA00022729"/>
    </source>
</evidence>
<dbReference type="InterPro" id="IPR008397">
    <property type="entry name" value="Alginate_lyase_dom"/>
</dbReference>
<evidence type="ECO:0000256" key="2">
    <source>
        <dbReference type="ARBA" id="ARBA00023239"/>
    </source>
</evidence>
<evidence type="ECO:0000313" key="7">
    <source>
        <dbReference type="Proteomes" id="UP000199236"/>
    </source>
</evidence>
<dbReference type="GO" id="GO:0016829">
    <property type="term" value="F:lyase activity"/>
    <property type="evidence" value="ECO:0007669"/>
    <property type="project" value="UniProtKB-KW"/>
</dbReference>
<keyword evidence="1 4" id="KW-0732">Signal</keyword>
<dbReference type="SUPFAM" id="SSF48230">
    <property type="entry name" value="Chondroitin AC/alginate lyase"/>
    <property type="match status" value="1"/>
</dbReference>
<feature type="domain" description="Alginate lyase" evidence="5">
    <location>
        <begin position="203"/>
        <end position="336"/>
    </location>
</feature>
<keyword evidence="2 6" id="KW-0456">Lyase</keyword>
<feature type="chain" id="PRO_5013357428" evidence="4">
    <location>
        <begin position="16"/>
        <end position="413"/>
    </location>
</feature>
<gene>
    <name evidence="6" type="ORF">SAMN04488056_10838</name>
</gene>
<evidence type="ECO:0000256" key="4">
    <source>
        <dbReference type="SAM" id="SignalP"/>
    </source>
</evidence>
<dbReference type="InterPro" id="IPR008929">
    <property type="entry name" value="Chondroitin_lyas"/>
</dbReference>
<feature type="region of interest" description="Disordered" evidence="3">
    <location>
        <begin position="162"/>
        <end position="201"/>
    </location>
</feature>
<evidence type="ECO:0000313" key="6">
    <source>
        <dbReference type="EMBL" id="SFO55422.1"/>
    </source>
</evidence>
<proteinExistence type="predicted"/>
<dbReference type="Gene3D" id="1.50.10.100">
    <property type="entry name" value="Chondroitin AC/alginate lyase"/>
    <property type="match status" value="2"/>
</dbReference>
<dbReference type="Pfam" id="PF05426">
    <property type="entry name" value="Alginate_lyase"/>
    <property type="match status" value="1"/>
</dbReference>
<evidence type="ECO:0000259" key="5">
    <source>
        <dbReference type="Pfam" id="PF05426"/>
    </source>
</evidence>
<dbReference type="STRING" id="655353.SAMN04488056_10838"/>
<sequence>MLATPLLFASLVSQAATTSSNNEAEGFQCPDFPEATISLSYGSRYKDDSKSRSELDKEANAAVNKALGPSDKFIQILARLADKAQKKTSQREDIVRCAIGAIHHWAEADSFSEIDSLTANLSYASRVGGIAIAYAQFKALIPQEQEEPTDEVTSVGQLQLLEETDPQDTEEETKKASAEASDDLNESESQAKKNTVQLPEEYREDTKTIEHWLAGLGDSIIHFWETDGPPMASKNNLRAWAALAIIQIGLTVENEDFIEWGLESHRVILDTIEPDGSLPMEMRRGRYALHYQLHAVAPMVTATAMLQEADKRNSQIYMDRLMMAAKFSLRAIEKPELVEEKTDKPQTVKSGLLEQKKYQIAWLEPLLALEENPQLDATINDLRPLRNSKLGGNMTFRFHDSKNDKQDFGENDQ</sequence>
<dbReference type="Proteomes" id="UP000199236">
    <property type="component" value="Unassembled WGS sequence"/>
</dbReference>
<organism evidence="6 7">
    <name type="scientific">Cohaesibacter marisflavi</name>
    <dbReference type="NCBI Taxonomy" id="655353"/>
    <lineage>
        <taxon>Bacteria</taxon>
        <taxon>Pseudomonadati</taxon>
        <taxon>Pseudomonadota</taxon>
        <taxon>Alphaproteobacteria</taxon>
        <taxon>Hyphomicrobiales</taxon>
        <taxon>Cohaesibacteraceae</taxon>
    </lineage>
</organism>
<reference evidence="6 7" key="1">
    <citation type="submission" date="2016-10" db="EMBL/GenBank/DDBJ databases">
        <authorList>
            <person name="de Groot N.N."/>
        </authorList>
    </citation>
    <scope>NUCLEOTIDE SEQUENCE [LARGE SCALE GENOMIC DNA]</scope>
    <source>
        <strain evidence="6 7">CGMCC 1.9157</strain>
    </source>
</reference>
<dbReference type="EMBL" id="FOVR01000008">
    <property type="protein sequence ID" value="SFO55422.1"/>
    <property type="molecule type" value="Genomic_DNA"/>
</dbReference>
<name>A0A1I5I4C9_9HYPH</name>
<dbReference type="AlphaFoldDB" id="A0A1I5I4C9"/>
<evidence type="ECO:0000256" key="3">
    <source>
        <dbReference type="SAM" id="MobiDB-lite"/>
    </source>
</evidence>
<accession>A0A1I5I4C9</accession>
<feature type="signal peptide" evidence="4">
    <location>
        <begin position="1"/>
        <end position="15"/>
    </location>
</feature>
<feature type="compositionally biased region" description="Acidic residues" evidence="3">
    <location>
        <begin position="162"/>
        <end position="171"/>
    </location>
</feature>